<gene>
    <name evidence="1" type="ORF">PanWU01x14_060960</name>
</gene>
<feature type="non-terminal residue" evidence="1">
    <location>
        <position position="57"/>
    </location>
</feature>
<keyword evidence="2" id="KW-1185">Reference proteome</keyword>
<evidence type="ECO:0000313" key="2">
    <source>
        <dbReference type="Proteomes" id="UP000237105"/>
    </source>
</evidence>
<evidence type="ECO:0000313" key="1">
    <source>
        <dbReference type="EMBL" id="PON72946.1"/>
    </source>
</evidence>
<dbReference type="Proteomes" id="UP000237105">
    <property type="component" value="Unassembled WGS sequence"/>
</dbReference>
<protein>
    <submittedName>
        <fullName evidence="1">Uncharacterized protein</fullName>
    </submittedName>
</protein>
<organism evidence="1 2">
    <name type="scientific">Parasponia andersonii</name>
    <name type="common">Sponia andersonii</name>
    <dbReference type="NCBI Taxonomy" id="3476"/>
    <lineage>
        <taxon>Eukaryota</taxon>
        <taxon>Viridiplantae</taxon>
        <taxon>Streptophyta</taxon>
        <taxon>Embryophyta</taxon>
        <taxon>Tracheophyta</taxon>
        <taxon>Spermatophyta</taxon>
        <taxon>Magnoliopsida</taxon>
        <taxon>eudicotyledons</taxon>
        <taxon>Gunneridae</taxon>
        <taxon>Pentapetalae</taxon>
        <taxon>rosids</taxon>
        <taxon>fabids</taxon>
        <taxon>Rosales</taxon>
        <taxon>Cannabaceae</taxon>
        <taxon>Parasponia</taxon>
    </lineage>
</organism>
<dbReference type="EMBL" id="JXTB01000036">
    <property type="protein sequence ID" value="PON72946.1"/>
    <property type="molecule type" value="Genomic_DNA"/>
</dbReference>
<comment type="caution">
    <text evidence="1">The sequence shown here is derived from an EMBL/GenBank/DDBJ whole genome shotgun (WGS) entry which is preliminary data.</text>
</comment>
<proteinExistence type="predicted"/>
<sequence length="57" mass="6886">MVPVEIGTSSLRRSTYEQDRNKTLMRIELDLLEERCEQSQLRIASYQQRTTRYYNSK</sequence>
<name>A0A2P5DI33_PARAD</name>
<accession>A0A2P5DI33</accession>
<reference evidence="2" key="1">
    <citation type="submission" date="2016-06" db="EMBL/GenBank/DDBJ databases">
        <title>Parallel loss of symbiosis genes in relatives of nitrogen-fixing non-legume Parasponia.</title>
        <authorList>
            <person name="Van Velzen R."/>
            <person name="Holmer R."/>
            <person name="Bu F."/>
            <person name="Rutten L."/>
            <person name="Van Zeijl A."/>
            <person name="Liu W."/>
            <person name="Santuari L."/>
            <person name="Cao Q."/>
            <person name="Sharma T."/>
            <person name="Shen D."/>
            <person name="Roswanjaya Y."/>
            <person name="Wardhani T."/>
            <person name="Kalhor M.S."/>
            <person name="Jansen J."/>
            <person name="Van den Hoogen J."/>
            <person name="Gungor B."/>
            <person name="Hartog M."/>
            <person name="Hontelez J."/>
            <person name="Verver J."/>
            <person name="Yang W.-C."/>
            <person name="Schijlen E."/>
            <person name="Repin R."/>
            <person name="Schilthuizen M."/>
            <person name="Schranz E."/>
            <person name="Heidstra R."/>
            <person name="Miyata K."/>
            <person name="Fedorova E."/>
            <person name="Kohlen W."/>
            <person name="Bisseling T."/>
            <person name="Smit S."/>
            <person name="Geurts R."/>
        </authorList>
    </citation>
    <scope>NUCLEOTIDE SEQUENCE [LARGE SCALE GENOMIC DNA]</scope>
    <source>
        <strain evidence="2">cv. WU1-14</strain>
    </source>
</reference>
<dbReference type="AlphaFoldDB" id="A0A2P5DI33"/>
<dbReference type="OrthoDB" id="1194505at2759"/>